<keyword evidence="11" id="KW-1185">Reference proteome</keyword>
<dbReference type="Gene3D" id="3.30.160.60">
    <property type="entry name" value="Classic Zinc Finger"/>
    <property type="match status" value="2"/>
</dbReference>
<keyword evidence="2" id="KW-0479">Metal-binding</keyword>
<keyword evidence="6" id="KW-0539">Nucleus</keyword>
<dbReference type="GO" id="GO:0000981">
    <property type="term" value="F:DNA-binding transcription factor activity, RNA polymerase II-specific"/>
    <property type="evidence" value="ECO:0007669"/>
    <property type="project" value="TreeGrafter"/>
</dbReference>
<organism evidence="10 11">
    <name type="scientific">Danaus chrysippus</name>
    <name type="common">African queen</name>
    <dbReference type="NCBI Taxonomy" id="151541"/>
    <lineage>
        <taxon>Eukaryota</taxon>
        <taxon>Metazoa</taxon>
        <taxon>Ecdysozoa</taxon>
        <taxon>Arthropoda</taxon>
        <taxon>Hexapoda</taxon>
        <taxon>Insecta</taxon>
        <taxon>Pterygota</taxon>
        <taxon>Neoptera</taxon>
        <taxon>Endopterygota</taxon>
        <taxon>Lepidoptera</taxon>
        <taxon>Glossata</taxon>
        <taxon>Ditrysia</taxon>
        <taxon>Papilionoidea</taxon>
        <taxon>Nymphalidae</taxon>
        <taxon>Danainae</taxon>
        <taxon>Danaini</taxon>
        <taxon>Danaina</taxon>
        <taxon>Danaus</taxon>
        <taxon>Anosia</taxon>
    </lineage>
</organism>
<evidence type="ECO:0000256" key="4">
    <source>
        <dbReference type="ARBA" id="ARBA00022771"/>
    </source>
</evidence>
<evidence type="ECO:0000256" key="8">
    <source>
        <dbReference type="SAM" id="MobiDB-lite"/>
    </source>
</evidence>
<evidence type="ECO:0000256" key="6">
    <source>
        <dbReference type="ARBA" id="ARBA00023242"/>
    </source>
</evidence>
<feature type="compositionally biased region" description="Polar residues" evidence="8">
    <location>
        <begin position="1625"/>
        <end position="1644"/>
    </location>
</feature>
<evidence type="ECO:0000313" key="10">
    <source>
        <dbReference type="EMBL" id="CAG9577502.1"/>
    </source>
</evidence>
<dbReference type="OrthoDB" id="7285826at2759"/>
<evidence type="ECO:0000256" key="5">
    <source>
        <dbReference type="ARBA" id="ARBA00022833"/>
    </source>
</evidence>
<feature type="region of interest" description="Disordered" evidence="8">
    <location>
        <begin position="1610"/>
        <end position="1655"/>
    </location>
</feature>
<feature type="region of interest" description="Disordered" evidence="8">
    <location>
        <begin position="61"/>
        <end position="84"/>
    </location>
</feature>
<dbReference type="PROSITE" id="PS50157">
    <property type="entry name" value="ZINC_FINGER_C2H2_2"/>
    <property type="match status" value="2"/>
</dbReference>
<dbReference type="InterPro" id="IPR036236">
    <property type="entry name" value="Znf_C2H2_sf"/>
</dbReference>
<feature type="region of interest" description="Disordered" evidence="8">
    <location>
        <begin position="1411"/>
        <end position="1442"/>
    </location>
</feature>
<keyword evidence="4 7" id="KW-0863">Zinc-finger</keyword>
<dbReference type="Proteomes" id="UP000789524">
    <property type="component" value="Unassembled WGS sequence"/>
</dbReference>
<dbReference type="SMART" id="SM00355">
    <property type="entry name" value="ZnF_C2H2"/>
    <property type="match status" value="24"/>
</dbReference>
<accession>A0A8J2QYQ4</accession>
<evidence type="ECO:0000313" key="11">
    <source>
        <dbReference type="Proteomes" id="UP000789524"/>
    </source>
</evidence>
<evidence type="ECO:0000256" key="7">
    <source>
        <dbReference type="PROSITE-ProRule" id="PRU00042"/>
    </source>
</evidence>
<comment type="subcellular location">
    <subcellularLocation>
        <location evidence="1">Nucleus</location>
    </subcellularLocation>
</comment>
<dbReference type="GO" id="GO:0008270">
    <property type="term" value="F:zinc ion binding"/>
    <property type="evidence" value="ECO:0007669"/>
    <property type="project" value="UniProtKB-KW"/>
</dbReference>
<feature type="compositionally biased region" description="Polar residues" evidence="8">
    <location>
        <begin position="61"/>
        <end position="79"/>
    </location>
</feature>
<dbReference type="EMBL" id="CAKASE010000076">
    <property type="protein sequence ID" value="CAG9577502.1"/>
    <property type="molecule type" value="Genomic_DNA"/>
</dbReference>
<evidence type="ECO:0000256" key="3">
    <source>
        <dbReference type="ARBA" id="ARBA00022737"/>
    </source>
</evidence>
<gene>
    <name evidence="10" type="ORF">DCHRY22_LOCUS12326</name>
</gene>
<evidence type="ECO:0000256" key="1">
    <source>
        <dbReference type="ARBA" id="ARBA00004123"/>
    </source>
</evidence>
<evidence type="ECO:0000259" key="9">
    <source>
        <dbReference type="PROSITE" id="PS50157"/>
    </source>
</evidence>
<sequence length="1655" mass="192861">MADDIDIEEHDVLDNPLLKNIFPDITSIKTEVIDYEDEENDEEGMLYNGDEDFSYDIQQTHNQSMLESKPSSSSTSGVNTPEPHATIDRRELHSDGLTHHCNECDLMFPTEEALDEHKTNNHSYLVAVRKNKAYKSTTKGSIFNRKIKMEPDPVEDKSVLCSCCNEVFPDEAAFMKHSYSMMPVCFQCDLCDIECESEIALKNHKATHSINDKYICCPICSCHFRNGMKLGNHMRIFHGYNDDVPEPTTAVDFDCEACGHSLPDCKRYNHHIQHKHPELYNKVVDTRKYQCSPCNLTFPSAYSEKIHRAAKHSVANENYEQESASSQIYLPMPIATLFKCTKCHVHFLSFIKAVEHFKTCESDAGEYKCKICRRFLNRPDKIGHLKQHEMVEKLKGIKIRDVEIQNKIVCNCRKCQICFDEPGFQKCHTDVCLPANSVKCSLCRLIIHEDYMVQHSKAHATGVKTTDFIVVDYMCYDVNVQKDQVQEQPTVKMERTARPKHLFYCPTCKCYLKINRTAHGHSVGKCNRTLNKYLCKLCGLCFTVKGMKTHKREHKLFPNLKLHDFIFVSTQTGRQIEPKFPEFKKCKACSVHFFGEQARRRHSCFSEVHKTCQYCRENFSDLAYKLHVPFHKYGDWDTEKGNIPDILKTYESLQTMWNILYLCETCDTIIDTYDSVVEHAQDHFCNMESYNKTINNCDVCDLRFVGNSFDRHKELHLGNNLRKNSFTILKYDYEKLLSGEWLKMFASLAKEQVNQILSGSIYKVTRNIRMEIAIDGPLHSTLYRCGGCNNIIDTDSVESHAQNNNCSNNNFKYNCVTCRLSFATRNSKMDHDYLHKTCKLDGNSLRIIDFNLQKDFYVNDVLRSKLRPEGLSFKRCQQCGKLIQKDKFQKHCAFHVEQKHKLIKNQPKFVSKSAKKMVHTFYTCRKCKVSVVFKQTINIHTCKTQVRLVKCNKCGLMIRASSLHRHSQYHRKFPKMTAADIKIVYFQNKCIEDPMKRNEFVFYQCTDCDLTVHRETTTKKHACNGSLNKKYCNICELYFHASNFMHHEKIHEQMPFSKHDIKLLQFRNGVVYGNVNPEKKIISYKPKKENVYIKKMRKRNLFYCQLNHELSDREFYRSIAARLYKCDTCKMLFITGSSLAQHQKICSENNTGVECKNCGLIYHITAIKHHITLQKCNLKPQINFISLKVNGETYSYRRVVYLCQQCNLYNISLRGNMYHLEANHRVGKTTVKCVTCNITFSSTSYRNHMKLHHYKKRTSFKDLAVATVTILSLEDARNDLPNRSQIKLIDYDSIEDTGVNVDGRAIKRKLSLDDEDSQEETNKYPKIEPRATTSEEILTPKPKVPFNKSSLYSCEVCDLNFLHPKTLKRHMDIGRHDEQRFLCQECNLMFTRISLTRHMYVHETVEDTNDYRPKYKNESRTRRSQGESGEENSQSSNTYKMEIEPNISMEEPNRVERIEPNRVERIEPNRIERIEPNRVERIEPNRVERIEPNRVERIEPNRVERIEPNSQENQQVKLYKCAACDVYYLKEDICMEHISEHAALDPTEYIACKMCDLQFLCEYLGSHMKTHRDKTFNIDKLIVVEYQIVDNNMKIDTYSAADRLKSKLVSTTTHSDTEDEKNDNIDSTTDENNFNQSAPSISDQSADRPQMECGN</sequence>
<protein>
    <submittedName>
        <fullName evidence="10">(African queen) hypothetical protein</fullName>
    </submittedName>
</protein>
<dbReference type="SUPFAM" id="SSF57667">
    <property type="entry name" value="beta-beta-alpha zinc fingers"/>
    <property type="match status" value="1"/>
</dbReference>
<feature type="compositionally biased region" description="Basic and acidic residues" evidence="8">
    <location>
        <begin position="1411"/>
        <end position="1425"/>
    </location>
</feature>
<keyword evidence="5" id="KW-0862">Zinc</keyword>
<evidence type="ECO:0000256" key="2">
    <source>
        <dbReference type="ARBA" id="ARBA00022723"/>
    </source>
</evidence>
<proteinExistence type="predicted"/>
<reference evidence="10" key="1">
    <citation type="submission" date="2021-09" db="EMBL/GenBank/DDBJ databases">
        <authorList>
            <person name="Martin H S."/>
        </authorList>
    </citation>
    <scope>NUCLEOTIDE SEQUENCE</scope>
</reference>
<dbReference type="GO" id="GO:0000977">
    <property type="term" value="F:RNA polymerase II transcription regulatory region sequence-specific DNA binding"/>
    <property type="evidence" value="ECO:0007669"/>
    <property type="project" value="TreeGrafter"/>
</dbReference>
<dbReference type="PANTHER" id="PTHR24381:SF393">
    <property type="entry name" value="CHROMATIN-LINKED ADAPTOR FOR MSL PROTEINS, ISOFORM B"/>
    <property type="match status" value="1"/>
</dbReference>
<feature type="domain" description="C2H2-type" evidence="9">
    <location>
        <begin position="1124"/>
        <end position="1151"/>
    </location>
</feature>
<feature type="compositionally biased region" description="Basic and acidic residues" evidence="8">
    <location>
        <begin position="1645"/>
        <end position="1655"/>
    </location>
</feature>
<comment type="caution">
    <text evidence="10">The sequence shown here is derived from an EMBL/GenBank/DDBJ whole genome shotgun (WGS) entry which is preliminary data.</text>
</comment>
<name>A0A8J2QYQ4_9NEOP</name>
<dbReference type="PROSITE" id="PS00028">
    <property type="entry name" value="ZINC_FINGER_C2H2_1"/>
    <property type="match status" value="9"/>
</dbReference>
<dbReference type="GO" id="GO:0005634">
    <property type="term" value="C:nucleus"/>
    <property type="evidence" value="ECO:0007669"/>
    <property type="project" value="UniProtKB-SubCell"/>
</dbReference>
<dbReference type="PANTHER" id="PTHR24381">
    <property type="entry name" value="ZINC FINGER PROTEIN"/>
    <property type="match status" value="1"/>
</dbReference>
<dbReference type="InterPro" id="IPR013087">
    <property type="entry name" value="Znf_C2H2_type"/>
</dbReference>
<feature type="domain" description="C2H2-type" evidence="9">
    <location>
        <begin position="1352"/>
        <end position="1381"/>
    </location>
</feature>
<keyword evidence="3" id="KW-0677">Repeat</keyword>